<keyword evidence="2" id="KW-0560">Oxidoreductase</keyword>
<dbReference type="EMBL" id="PYUC01000009">
    <property type="protein sequence ID" value="PTB19280.1"/>
    <property type="molecule type" value="Genomic_DNA"/>
</dbReference>
<accession>A0A2T3XRY1</accession>
<organism evidence="4 5">
    <name type="scientific">Trinickia symbiotica</name>
    <dbReference type="NCBI Taxonomy" id="863227"/>
    <lineage>
        <taxon>Bacteria</taxon>
        <taxon>Pseudomonadati</taxon>
        <taxon>Pseudomonadota</taxon>
        <taxon>Betaproteobacteria</taxon>
        <taxon>Burkholderiales</taxon>
        <taxon>Burkholderiaceae</taxon>
        <taxon>Trinickia</taxon>
    </lineage>
</organism>
<evidence type="ECO:0000256" key="1">
    <source>
        <dbReference type="ARBA" id="ARBA00022857"/>
    </source>
</evidence>
<dbReference type="GO" id="GO:0016651">
    <property type="term" value="F:oxidoreductase activity, acting on NAD(P)H"/>
    <property type="evidence" value="ECO:0007669"/>
    <property type="project" value="TreeGrafter"/>
</dbReference>
<gene>
    <name evidence="4" type="ORF">C9I57_18680</name>
</gene>
<keyword evidence="1" id="KW-0521">NADP</keyword>
<evidence type="ECO:0000259" key="3">
    <source>
        <dbReference type="SMART" id="SM00829"/>
    </source>
</evidence>
<evidence type="ECO:0000313" key="5">
    <source>
        <dbReference type="Proteomes" id="UP000240638"/>
    </source>
</evidence>
<dbReference type="InterPro" id="IPR036291">
    <property type="entry name" value="NAD(P)-bd_dom_sf"/>
</dbReference>
<name>A0A2T3XRY1_9BURK</name>
<dbReference type="InterPro" id="IPR020843">
    <property type="entry name" value="ER"/>
</dbReference>
<proteinExistence type="predicted"/>
<dbReference type="SUPFAM" id="SSF51735">
    <property type="entry name" value="NAD(P)-binding Rossmann-fold domains"/>
    <property type="match status" value="1"/>
</dbReference>
<protein>
    <submittedName>
        <fullName evidence="4">NADPH:quinone reductase</fullName>
    </submittedName>
</protein>
<comment type="caution">
    <text evidence="4">The sequence shown here is derived from an EMBL/GenBank/DDBJ whole genome shotgun (WGS) entry which is preliminary data.</text>
</comment>
<evidence type="ECO:0000256" key="2">
    <source>
        <dbReference type="ARBA" id="ARBA00023002"/>
    </source>
</evidence>
<feature type="domain" description="Enoyl reductase (ER)" evidence="3">
    <location>
        <begin position="10"/>
        <end position="323"/>
    </location>
</feature>
<dbReference type="PANTHER" id="PTHR48106">
    <property type="entry name" value="QUINONE OXIDOREDUCTASE PIG3-RELATED"/>
    <property type="match status" value="1"/>
</dbReference>
<dbReference type="InterPro" id="IPR013154">
    <property type="entry name" value="ADH-like_N"/>
</dbReference>
<dbReference type="Pfam" id="PF08240">
    <property type="entry name" value="ADH_N"/>
    <property type="match status" value="1"/>
</dbReference>
<dbReference type="Proteomes" id="UP000240638">
    <property type="component" value="Unassembled WGS sequence"/>
</dbReference>
<reference evidence="4 5" key="1">
    <citation type="submission" date="2018-03" db="EMBL/GenBank/DDBJ databases">
        <title>Whole genome analyses suggest that Burkholderia sensu lato contains two further novel genera in the rhizoxinica-symbiotica group Mycetohabitans gen. nov., and Trinickia gen. nov.: implications for the evolution of diazotrophy and nodulation in the Burkholderiaceae.</title>
        <authorList>
            <person name="Estrada De Los Santos P."/>
            <person name="Palmer M."/>
            <person name="Chavez-Ramirez B."/>
            <person name="Steenkamp E.T."/>
            <person name="Hirsch A.M."/>
            <person name="Manyaka P."/>
            <person name="Maluk M."/>
            <person name="Lafos M."/>
            <person name="Crook M."/>
            <person name="Gross E."/>
            <person name="Simon M.F."/>
            <person name="Bueno Dos Reis Junior F."/>
            <person name="Poole P.S."/>
            <person name="Venter S.N."/>
            <person name="James E.K."/>
        </authorList>
    </citation>
    <scope>NUCLEOTIDE SEQUENCE [LARGE SCALE GENOMIC DNA]</scope>
    <source>
        <strain evidence="4 5">JPY-366</strain>
    </source>
</reference>
<dbReference type="Gene3D" id="3.40.50.720">
    <property type="entry name" value="NAD(P)-binding Rossmann-like Domain"/>
    <property type="match status" value="1"/>
</dbReference>
<dbReference type="AlphaFoldDB" id="A0A2T3XRY1"/>
<dbReference type="SMART" id="SM00829">
    <property type="entry name" value="PKS_ER"/>
    <property type="match status" value="1"/>
</dbReference>
<dbReference type="InterPro" id="IPR013149">
    <property type="entry name" value="ADH-like_C"/>
</dbReference>
<dbReference type="Gene3D" id="3.90.180.10">
    <property type="entry name" value="Medium-chain alcohol dehydrogenases, catalytic domain"/>
    <property type="match status" value="1"/>
</dbReference>
<dbReference type="PANTHER" id="PTHR48106:SF18">
    <property type="entry name" value="QUINONE OXIDOREDUCTASE PIG3"/>
    <property type="match status" value="1"/>
</dbReference>
<dbReference type="GO" id="GO:0070402">
    <property type="term" value="F:NADPH binding"/>
    <property type="evidence" value="ECO:0007669"/>
    <property type="project" value="TreeGrafter"/>
</dbReference>
<evidence type="ECO:0000313" key="4">
    <source>
        <dbReference type="EMBL" id="PTB19280.1"/>
    </source>
</evidence>
<dbReference type="InterPro" id="IPR011032">
    <property type="entry name" value="GroES-like_sf"/>
</dbReference>
<dbReference type="Pfam" id="PF00107">
    <property type="entry name" value="ADH_zinc_N"/>
    <property type="match status" value="1"/>
</dbReference>
<dbReference type="SUPFAM" id="SSF50129">
    <property type="entry name" value="GroES-like"/>
    <property type="match status" value="1"/>
</dbReference>
<sequence>MRAIVLSNPGPVDNLVLEERPIPATKPGWVRIRVKAFGVNESEVTTRKGLSSRDVALPRIPGIECVGEVDEAPADSDLAPGQKVATMMGGMGRSFDGAYAEYVSVPVGQVIPFTTNLPWDVVGALPEMFQTAYGSLTTGLDLKAGQTLLIRGGTSTVGLSAATIAKSMGATVISTSRKADRLGLLRAVGIDHPIVDDGTIADTVREIAPEGVDAALELVGCEVLPDTLKAVRVHGTACFTGALGDQWTIPDFDPFSVIPFGVRLTSYGGQATDLPANVFNLQLQEIAEGRIRVSVAKVYQGLEGVREAHSDLEAGTTPGKHVVVLT</sequence>